<organism evidence="2 3">
    <name type="scientific">Pyrenophora teres f. teres</name>
    <dbReference type="NCBI Taxonomy" id="97479"/>
    <lineage>
        <taxon>Eukaryota</taxon>
        <taxon>Fungi</taxon>
        <taxon>Dikarya</taxon>
        <taxon>Ascomycota</taxon>
        <taxon>Pezizomycotina</taxon>
        <taxon>Dothideomycetes</taxon>
        <taxon>Pleosporomycetidae</taxon>
        <taxon>Pleosporales</taxon>
        <taxon>Pleosporineae</taxon>
        <taxon>Pleosporaceae</taxon>
        <taxon>Pyrenophora</taxon>
    </lineage>
</organism>
<name>A0A6S6WCQ8_9PLEO</name>
<feature type="region of interest" description="Disordered" evidence="1">
    <location>
        <begin position="1"/>
        <end position="23"/>
    </location>
</feature>
<gene>
    <name evidence="2" type="ORF">PTTW11_08042</name>
</gene>
<dbReference type="EMBL" id="HG992983">
    <property type="protein sequence ID" value="CAE7194905.1"/>
    <property type="molecule type" value="Genomic_DNA"/>
</dbReference>
<evidence type="ECO:0000313" key="3">
    <source>
        <dbReference type="Proteomes" id="UP000472372"/>
    </source>
</evidence>
<reference evidence="2" key="1">
    <citation type="submission" date="2021-02" db="EMBL/GenBank/DDBJ databases">
        <authorList>
            <person name="Syme A R."/>
            <person name="Syme A R."/>
            <person name="Moolhuijzen P."/>
        </authorList>
    </citation>
    <scope>NUCLEOTIDE SEQUENCE</scope>
    <source>
        <strain evidence="2">W1-1</strain>
    </source>
</reference>
<accession>A0A6S6WCQ8</accession>
<evidence type="ECO:0000313" key="2">
    <source>
        <dbReference type="EMBL" id="CAE7194905.1"/>
    </source>
</evidence>
<dbReference type="Proteomes" id="UP000472372">
    <property type="component" value="Chromosome 7"/>
</dbReference>
<protein>
    <submittedName>
        <fullName evidence="2">Uncharacterized protein</fullName>
    </submittedName>
</protein>
<proteinExistence type="predicted"/>
<evidence type="ECO:0000256" key="1">
    <source>
        <dbReference type="SAM" id="MobiDB-lite"/>
    </source>
</evidence>
<dbReference type="AlphaFoldDB" id="A0A6S6WCQ8"/>
<sequence length="201" mass="22000">MVGRKSQRVQMTPQASSKSALTAQLENAPSAGNAKLLRCPTDTLQRLQYLNEAEIITLFTPFVPHSPSTTLAKNMDPFEPLGRALPRQVRHVPYRLDHGMTETHGDFLRACGAVVIVICTTANVLSHDTQAFERQLKFARDVATKTKENTMTVGIPIILLLVADDATAQAYANATYDFPTLVTINDYSTAALVNAVRVLFG</sequence>
<feature type="compositionally biased region" description="Polar residues" evidence="1">
    <location>
        <begin position="8"/>
        <end position="23"/>
    </location>
</feature>